<dbReference type="SUPFAM" id="SSF51905">
    <property type="entry name" value="FAD/NAD(P)-binding domain"/>
    <property type="match status" value="1"/>
</dbReference>
<sequence>MSDEFHFPVIVVGAGGAGLCAALAARDLGADVLVLERDAVPMGSTAMSTGLIPAAGTPEQAEQGIDDSPERFASDVMAKTKGKADESIALKLGQESAETISWLRDKHNIPLSLIGGFLYPGHTAMRMYGTPHRTGGELMGSLQEACEASDVIILTEATVTRLLHDDKTITGVEFSRPDGSVETATCDAVILACCGFGGDADMVAQWIPEMAAATYHGHPGNKGDAIRWGEELGAKLEDMSAYQGHGGLAAGHGIPILWPLIMEGGFQVNRNGERFSNEASGYSEQAAKVNAQPGHAAWSIFDQRLHDLMLAFDDYQDALKAGAVQSADTIEELAEKANLPADALKQTLADVEEMVIGTRHDEFGRDFTGKPPLKGPFYVAKVVGALFHTQGGLAVDGDARVMAQDGTPFPNLFAAGGAARGISGDGADGYMAGNGLLTATSLGKLAGRAAAGQL</sequence>
<evidence type="ECO:0000256" key="3">
    <source>
        <dbReference type="ARBA" id="ARBA00022827"/>
    </source>
</evidence>
<dbReference type="PANTHER" id="PTHR43400:SF7">
    <property type="entry name" value="FAD-DEPENDENT OXIDOREDUCTASE 2 FAD BINDING DOMAIN-CONTAINING PROTEIN"/>
    <property type="match status" value="1"/>
</dbReference>
<dbReference type="Gene3D" id="3.90.700.10">
    <property type="entry name" value="Succinate dehydrogenase/fumarate reductase flavoprotein, catalytic domain"/>
    <property type="match status" value="1"/>
</dbReference>
<gene>
    <name evidence="6" type="ORF">ACFQDM_06390</name>
</gene>
<dbReference type="PANTHER" id="PTHR43400">
    <property type="entry name" value="FUMARATE REDUCTASE"/>
    <property type="match status" value="1"/>
</dbReference>
<dbReference type="Gene3D" id="3.50.50.60">
    <property type="entry name" value="FAD/NAD(P)-binding domain"/>
    <property type="match status" value="1"/>
</dbReference>
<comment type="cofactor">
    <cofactor evidence="1">
        <name>FAD</name>
        <dbReference type="ChEBI" id="CHEBI:57692"/>
    </cofactor>
</comment>
<feature type="domain" description="FAD-dependent oxidoreductase 2 FAD-binding" evidence="5">
    <location>
        <begin position="9"/>
        <end position="424"/>
    </location>
</feature>
<evidence type="ECO:0000313" key="7">
    <source>
        <dbReference type="Proteomes" id="UP001596303"/>
    </source>
</evidence>
<dbReference type="SUPFAM" id="SSF56425">
    <property type="entry name" value="Succinate dehydrogenase/fumarate reductase flavoprotein, catalytic domain"/>
    <property type="match status" value="1"/>
</dbReference>
<dbReference type="InterPro" id="IPR050315">
    <property type="entry name" value="FAD-oxidoreductase_2"/>
</dbReference>
<dbReference type="PRINTS" id="PR00368">
    <property type="entry name" value="FADPNR"/>
</dbReference>
<dbReference type="InterPro" id="IPR036188">
    <property type="entry name" value="FAD/NAD-bd_sf"/>
</dbReference>
<dbReference type="InterPro" id="IPR027477">
    <property type="entry name" value="Succ_DH/fumarate_Rdtase_cat_sf"/>
</dbReference>
<reference evidence="7" key="1">
    <citation type="journal article" date="2019" name="Int. J. Syst. Evol. Microbiol.">
        <title>The Global Catalogue of Microorganisms (GCM) 10K type strain sequencing project: providing services to taxonomists for standard genome sequencing and annotation.</title>
        <authorList>
            <consortium name="The Broad Institute Genomics Platform"/>
            <consortium name="The Broad Institute Genome Sequencing Center for Infectious Disease"/>
            <person name="Wu L."/>
            <person name="Ma J."/>
        </authorList>
    </citation>
    <scope>NUCLEOTIDE SEQUENCE [LARGE SCALE GENOMIC DNA]</scope>
    <source>
        <strain evidence="7">CGMCC-1.15741</strain>
    </source>
</reference>
<protein>
    <submittedName>
        <fullName evidence="6">FAD-dependent oxidoreductase</fullName>
    </submittedName>
</protein>
<accession>A0ABW1S856</accession>
<organism evidence="6 7">
    <name type="scientific">Ponticaulis profundi</name>
    <dbReference type="NCBI Taxonomy" id="2665222"/>
    <lineage>
        <taxon>Bacteria</taxon>
        <taxon>Pseudomonadati</taxon>
        <taxon>Pseudomonadota</taxon>
        <taxon>Alphaproteobacteria</taxon>
        <taxon>Hyphomonadales</taxon>
        <taxon>Hyphomonadaceae</taxon>
        <taxon>Ponticaulis</taxon>
    </lineage>
</organism>
<evidence type="ECO:0000256" key="2">
    <source>
        <dbReference type="ARBA" id="ARBA00022630"/>
    </source>
</evidence>
<keyword evidence="4" id="KW-0560">Oxidoreductase</keyword>
<comment type="caution">
    <text evidence="6">The sequence shown here is derived from an EMBL/GenBank/DDBJ whole genome shotgun (WGS) entry which is preliminary data.</text>
</comment>
<evidence type="ECO:0000313" key="6">
    <source>
        <dbReference type="EMBL" id="MFC6197699.1"/>
    </source>
</evidence>
<dbReference type="Pfam" id="PF00890">
    <property type="entry name" value="FAD_binding_2"/>
    <property type="match status" value="1"/>
</dbReference>
<dbReference type="InterPro" id="IPR003953">
    <property type="entry name" value="FAD-dep_OxRdtase_2_FAD-bd"/>
</dbReference>
<keyword evidence="7" id="KW-1185">Reference proteome</keyword>
<proteinExistence type="predicted"/>
<dbReference type="PRINTS" id="PR00411">
    <property type="entry name" value="PNDRDTASEI"/>
</dbReference>
<evidence type="ECO:0000259" key="5">
    <source>
        <dbReference type="Pfam" id="PF00890"/>
    </source>
</evidence>
<dbReference type="Proteomes" id="UP001596303">
    <property type="component" value="Unassembled WGS sequence"/>
</dbReference>
<dbReference type="RefSeq" id="WP_377376971.1">
    <property type="nucleotide sequence ID" value="NZ_JBHSSW010000005.1"/>
</dbReference>
<keyword evidence="2" id="KW-0285">Flavoprotein</keyword>
<evidence type="ECO:0000256" key="1">
    <source>
        <dbReference type="ARBA" id="ARBA00001974"/>
    </source>
</evidence>
<name>A0ABW1S856_9PROT</name>
<keyword evidence="3" id="KW-0274">FAD</keyword>
<evidence type="ECO:0000256" key="4">
    <source>
        <dbReference type="ARBA" id="ARBA00023002"/>
    </source>
</evidence>
<dbReference type="EMBL" id="JBHSSW010000005">
    <property type="protein sequence ID" value="MFC6197699.1"/>
    <property type="molecule type" value="Genomic_DNA"/>
</dbReference>